<evidence type="ECO:0000256" key="9">
    <source>
        <dbReference type="SAM" id="SignalP"/>
    </source>
</evidence>
<accession>A0ABQ7R400</accession>
<comment type="caution">
    <text evidence="10">The sequence shown here is derived from an EMBL/GenBank/DDBJ whole genome shotgun (WGS) entry which is preliminary data.</text>
</comment>
<sequence>MDPNKQALLVLLVAALSFEGAHCIKCFDCTSVNNSMCLDPTVYDAETLQKYLPSVECHAGLFTAATHEDFFCRKIVQAVLHKNHDSEVRVTRGCGYVRHRKDCYKADNEDHLETVCQCFKDDCNGAATLRNVGVAATVLTAAAVLGLSFKL</sequence>
<comment type="subcellular location">
    <subcellularLocation>
        <location evidence="1">Membrane</location>
        <topology evidence="1">Lipid-anchor</topology>
        <topology evidence="1">GPI-anchor</topology>
    </subcellularLocation>
</comment>
<proteinExistence type="predicted"/>
<dbReference type="Pfam" id="PF17064">
    <property type="entry name" value="QVR"/>
    <property type="match status" value="1"/>
</dbReference>
<evidence type="ECO:0000313" key="11">
    <source>
        <dbReference type="Proteomes" id="UP000823941"/>
    </source>
</evidence>
<evidence type="ECO:0000256" key="5">
    <source>
        <dbReference type="ARBA" id="ARBA00022989"/>
    </source>
</evidence>
<evidence type="ECO:0000256" key="3">
    <source>
        <dbReference type="ARBA" id="ARBA00022692"/>
    </source>
</evidence>
<evidence type="ECO:0000256" key="1">
    <source>
        <dbReference type="ARBA" id="ARBA00004589"/>
    </source>
</evidence>
<reference evidence="10 11" key="1">
    <citation type="submission" date="2021-06" db="EMBL/GenBank/DDBJ databases">
        <title>A haploid diamondback moth (Plutella xylostella L.) genome assembly resolves 31 chromosomes and identifies a diamide resistance mutation.</title>
        <authorList>
            <person name="Ward C.M."/>
            <person name="Perry K.D."/>
            <person name="Baker G."/>
            <person name="Powis K."/>
            <person name="Heckel D.G."/>
            <person name="Baxter S.W."/>
        </authorList>
    </citation>
    <scope>NUCLEOTIDE SEQUENCE [LARGE SCALE GENOMIC DNA]</scope>
    <source>
        <strain evidence="10 11">LV</strain>
        <tissue evidence="10">Single pupa</tissue>
    </source>
</reference>
<keyword evidence="6" id="KW-0472">Membrane</keyword>
<organism evidence="10 11">
    <name type="scientific">Plutella xylostella</name>
    <name type="common">Diamondback moth</name>
    <name type="synonym">Plutella maculipennis</name>
    <dbReference type="NCBI Taxonomy" id="51655"/>
    <lineage>
        <taxon>Eukaryota</taxon>
        <taxon>Metazoa</taxon>
        <taxon>Ecdysozoa</taxon>
        <taxon>Arthropoda</taxon>
        <taxon>Hexapoda</taxon>
        <taxon>Insecta</taxon>
        <taxon>Pterygota</taxon>
        <taxon>Neoptera</taxon>
        <taxon>Endopterygota</taxon>
        <taxon>Lepidoptera</taxon>
        <taxon>Glossata</taxon>
        <taxon>Ditrysia</taxon>
        <taxon>Yponomeutoidea</taxon>
        <taxon>Plutellidae</taxon>
        <taxon>Plutella</taxon>
    </lineage>
</organism>
<evidence type="ECO:0000256" key="2">
    <source>
        <dbReference type="ARBA" id="ARBA00022622"/>
    </source>
</evidence>
<evidence type="ECO:0000256" key="7">
    <source>
        <dbReference type="ARBA" id="ARBA00023180"/>
    </source>
</evidence>
<keyword evidence="2" id="KW-0336">GPI-anchor</keyword>
<gene>
    <name evidence="10" type="ORF">JYU34_001464</name>
</gene>
<evidence type="ECO:0000256" key="8">
    <source>
        <dbReference type="ARBA" id="ARBA00023288"/>
    </source>
</evidence>
<keyword evidence="8" id="KW-0449">Lipoprotein</keyword>
<evidence type="ECO:0008006" key="12">
    <source>
        <dbReference type="Google" id="ProtNLM"/>
    </source>
</evidence>
<dbReference type="InterPro" id="IPR031424">
    <property type="entry name" value="QVR-like"/>
</dbReference>
<dbReference type="PANTHER" id="PTHR33562:SF23">
    <property type="entry name" value="PROTEIN QUIVER"/>
    <property type="match status" value="1"/>
</dbReference>
<dbReference type="InterPro" id="IPR050975">
    <property type="entry name" value="Sleep_regulator"/>
</dbReference>
<keyword evidence="3" id="KW-0812">Transmembrane</keyword>
<dbReference type="PANTHER" id="PTHR33562">
    <property type="entry name" value="ATILLA, ISOFORM B-RELATED-RELATED"/>
    <property type="match status" value="1"/>
</dbReference>
<evidence type="ECO:0000313" key="10">
    <source>
        <dbReference type="EMBL" id="KAG7312024.1"/>
    </source>
</evidence>
<dbReference type="Proteomes" id="UP000823941">
    <property type="component" value="Chromosome 3"/>
</dbReference>
<protein>
    <recommendedName>
        <fullName evidence="12">Protein sleepless</fullName>
    </recommendedName>
</protein>
<evidence type="ECO:0000256" key="6">
    <source>
        <dbReference type="ARBA" id="ARBA00023136"/>
    </source>
</evidence>
<evidence type="ECO:0000256" key="4">
    <source>
        <dbReference type="ARBA" id="ARBA00022729"/>
    </source>
</evidence>
<feature type="signal peptide" evidence="9">
    <location>
        <begin position="1"/>
        <end position="23"/>
    </location>
</feature>
<keyword evidence="11" id="KW-1185">Reference proteome</keyword>
<name>A0ABQ7R400_PLUXY</name>
<feature type="chain" id="PRO_5047519997" description="Protein sleepless" evidence="9">
    <location>
        <begin position="24"/>
        <end position="151"/>
    </location>
</feature>
<dbReference type="EMBL" id="JAHIBW010000003">
    <property type="protein sequence ID" value="KAG7312024.1"/>
    <property type="molecule type" value="Genomic_DNA"/>
</dbReference>
<keyword evidence="7" id="KW-0325">Glycoprotein</keyword>
<keyword evidence="5" id="KW-1133">Transmembrane helix</keyword>
<keyword evidence="4 9" id="KW-0732">Signal</keyword>